<dbReference type="SMART" id="SM00091">
    <property type="entry name" value="PAS"/>
    <property type="match status" value="1"/>
</dbReference>
<dbReference type="PROSITE" id="PS50112">
    <property type="entry name" value="PAS"/>
    <property type="match status" value="1"/>
</dbReference>
<dbReference type="InterPro" id="IPR013767">
    <property type="entry name" value="PAS_fold"/>
</dbReference>
<gene>
    <name evidence="3" type="ORF">S06H3_59858</name>
</gene>
<dbReference type="InterPro" id="IPR000700">
    <property type="entry name" value="PAS-assoc_C"/>
</dbReference>
<evidence type="ECO:0000259" key="1">
    <source>
        <dbReference type="PROSITE" id="PS50112"/>
    </source>
</evidence>
<proteinExistence type="predicted"/>
<feature type="domain" description="PAC" evidence="2">
    <location>
        <begin position="1"/>
        <end position="31"/>
    </location>
</feature>
<dbReference type="InterPro" id="IPR000014">
    <property type="entry name" value="PAS"/>
</dbReference>
<evidence type="ECO:0000259" key="2">
    <source>
        <dbReference type="PROSITE" id="PS50113"/>
    </source>
</evidence>
<dbReference type="AlphaFoldDB" id="X1QCW4"/>
<accession>X1QCW4</accession>
<comment type="caution">
    <text evidence="3">The sequence shown here is derived from an EMBL/GenBank/DDBJ whole genome shotgun (WGS) entry which is preliminary data.</text>
</comment>
<evidence type="ECO:0000313" key="3">
    <source>
        <dbReference type="EMBL" id="GAI52651.1"/>
    </source>
</evidence>
<protein>
    <recommendedName>
        <fullName evidence="4">PAS domain-containing protein</fullName>
    </recommendedName>
</protein>
<feature type="domain" description="PAS" evidence="1">
    <location>
        <begin position="32"/>
        <end position="102"/>
    </location>
</feature>
<dbReference type="Gene3D" id="3.30.450.20">
    <property type="entry name" value="PAS domain"/>
    <property type="match status" value="1"/>
</dbReference>
<dbReference type="NCBIfam" id="TIGR00229">
    <property type="entry name" value="sensory_box"/>
    <property type="match status" value="1"/>
</dbReference>
<dbReference type="PROSITE" id="PS50113">
    <property type="entry name" value="PAC"/>
    <property type="match status" value="1"/>
</dbReference>
<sequence length="138" mass="16026">MIRDEKGNAVRMVGTDTDITERKKAEEALIKSENEFRELAESIDDVFFAVDRNFTFTYWNKASERLTGILAEEALGRSIYDIFPNNKGTKVEKFYIDILEKQKPGTMEYNYKIVDTDYILEINTYPTKDGLSVFIKDI</sequence>
<dbReference type="SUPFAM" id="SSF55785">
    <property type="entry name" value="PYP-like sensor domain (PAS domain)"/>
    <property type="match status" value="1"/>
</dbReference>
<evidence type="ECO:0008006" key="4">
    <source>
        <dbReference type="Google" id="ProtNLM"/>
    </source>
</evidence>
<dbReference type="Pfam" id="PF00989">
    <property type="entry name" value="PAS"/>
    <property type="match status" value="1"/>
</dbReference>
<dbReference type="Gene3D" id="2.10.70.100">
    <property type="match status" value="1"/>
</dbReference>
<dbReference type="CDD" id="cd00130">
    <property type="entry name" value="PAS"/>
    <property type="match status" value="1"/>
</dbReference>
<name>X1QCW4_9ZZZZ</name>
<reference evidence="3" key="1">
    <citation type="journal article" date="2014" name="Front. Microbiol.">
        <title>High frequency of phylogenetically diverse reductive dehalogenase-homologous genes in deep subseafloor sedimentary metagenomes.</title>
        <authorList>
            <person name="Kawai M."/>
            <person name="Futagami T."/>
            <person name="Toyoda A."/>
            <person name="Takaki Y."/>
            <person name="Nishi S."/>
            <person name="Hori S."/>
            <person name="Arai W."/>
            <person name="Tsubouchi T."/>
            <person name="Morono Y."/>
            <person name="Uchiyama I."/>
            <person name="Ito T."/>
            <person name="Fujiyama A."/>
            <person name="Inagaki F."/>
            <person name="Takami H."/>
        </authorList>
    </citation>
    <scope>NUCLEOTIDE SEQUENCE</scope>
    <source>
        <strain evidence="3">Expedition CK06-06</strain>
    </source>
</reference>
<feature type="non-terminal residue" evidence="3">
    <location>
        <position position="138"/>
    </location>
</feature>
<dbReference type="EMBL" id="BARV01038961">
    <property type="protein sequence ID" value="GAI52651.1"/>
    <property type="molecule type" value="Genomic_DNA"/>
</dbReference>
<dbReference type="InterPro" id="IPR035965">
    <property type="entry name" value="PAS-like_dom_sf"/>
</dbReference>
<organism evidence="3">
    <name type="scientific">marine sediment metagenome</name>
    <dbReference type="NCBI Taxonomy" id="412755"/>
    <lineage>
        <taxon>unclassified sequences</taxon>
        <taxon>metagenomes</taxon>
        <taxon>ecological metagenomes</taxon>
    </lineage>
</organism>
<dbReference type="GO" id="GO:0006355">
    <property type="term" value="P:regulation of DNA-templated transcription"/>
    <property type="evidence" value="ECO:0007669"/>
    <property type="project" value="InterPro"/>
</dbReference>